<proteinExistence type="predicted"/>
<keyword evidence="1" id="KW-1133">Transmembrane helix</keyword>
<accession>A0A075GEI1</accession>
<dbReference type="EMBL" id="KF900590">
    <property type="protein sequence ID" value="AIF00402.1"/>
    <property type="molecule type" value="Genomic_DNA"/>
</dbReference>
<name>A0A075GEI1_9ARCH</name>
<reference evidence="2" key="1">
    <citation type="journal article" date="2014" name="Genome Biol. Evol.">
        <title>Pangenome evidence for extensive interdomain horizontal transfer affecting lineage core and shell genes in uncultured planktonic thaumarchaeota and euryarchaeota.</title>
        <authorList>
            <person name="Deschamps P."/>
            <person name="Zivanovic Y."/>
            <person name="Moreira D."/>
            <person name="Rodriguez-Valera F."/>
            <person name="Lopez-Garcia P."/>
        </authorList>
    </citation>
    <scope>NUCLEOTIDE SEQUENCE</scope>
</reference>
<keyword evidence="1" id="KW-0812">Transmembrane</keyword>
<sequence>MKNEIGRKLTSLTIMAIMFAGGMTLGVPALMPEAASDESVTDGLLTVSSTEIQGAKVLEIVVNDPDYSDTTVDISDTPTIDFKGKEYDLNQGVNGKWYVYIVDSSQSQLFDADGNGQEFGVLCTSGVSINESTTDLIIPAASGDLVGAWVALLAAHSANWSHSTALGEGSCLDADGMVSTLDSGTTARHDLTGLILTGAPSLSNHDDTALGTSTIDMGQRGHGLNASGYGSWPYILAIEFADDNIVEYGGDSVNVEYGNTDDSTSIELTNRNPGDLTEIHLTFTDPAMNIDPTGIDIWEFDLSATAATPTVKHANNGTGNTALDATELGQMGCVDNCRLSSDAEGVLATGANTVDLVTMTETGSNTGVFESFDTNGDAQFTTTPEAAADTKIVFSYGGNSVDMIVTYNDAEISLDAGGGDWSPGQTATISVNDPDQNRNPTSAETLSVGDETATIPTIKMGNGGLTLAEGVNLSNGIGSSCTSKVCTGVVVGDDDGGAAAYTVTAYNTTDNSERLRIVHSAETGDMSSATETWINVTTGHTVAALVDLAGTVVLSYDISAPADLVSSTGIKVYVTTDGNNSTDNKSGSFDIVTTGNTKAGVFDIGGGSGYGQIVNTDISDATVGGPSANTALASVAFEITHEAGDDMSATADYAIYADFCNFDQNNGSLTHNCMYRLEAVETGDNTGIFEGTVEYINLTNSTTGGTTSGEHDGNDHEVENLLGYVKGDELSVVLMDATDGSDAVRVVYNDTDSFQVATKIGAQLDTSTHTADISLDADTYGAADIATITIVDADLNTDSAIRDTYQNSSTTFNVTVTQSGQVNSEQLVAATMTIIETGDNTGVFVGTFSVPDYKGSDMELVYYDARDAGGTAVEYYDTATVVSENGAVAFDRSVYPVPWTSGDLRDGASTSGGNTEAGDVVAWITVSDADETDDTLTTSAGSTAGTILVKHTNSTGSATIATAGSAGGSVSATAGTRAAELGALSEIVIGSSEFEVSVTISETMDYADGTNTIRAGDVITVEYVDTADSSGSTSTFYDSSTFDLRTGSLSVDKDVYVMGSDMVVTITDPDLNLDSSTCESYAMSLVEWDSSADSSELLNASSFTNNPSSLEETGCDTGVFQTVTTLPVLTVGSGDPEYGEEVTLTYVDVGLSGEDDVDGDKLDIETTFSISNFGAIVELDKALYNWTDTVYITITAPDHNNNSAAEETIGTSALPIQVTSRNGKMCTSSTGSTYAVAAETGPDTGVFEMEVSLTGYNLTTANNNPQATTDTSTCSSSDSTGHDLIMAGQTDGVSVSYEYTDSVVVVASASVAFNIAEASFDTSSASAGGSAVFTVTDADENTNDAIIDTFTAAVFSDSDNGGFTLTLSETDEDTGVFEGTVYFTSTDATSGSNLRVSEGDTVTAEYDDKTLPEPYTDSDDLTLAATLTIGTAFPPLERAPADNARVVDAFGSSVAEVSVGQQVQIAADVSNGQSGDQAFAYLVQVQDGDGVTVSLAWITGSLTGGQSMSPALSWTPSDSGSYTATVFVWESVDNPTALSPTTSVDIDVV</sequence>
<evidence type="ECO:0000256" key="1">
    <source>
        <dbReference type="SAM" id="Phobius"/>
    </source>
</evidence>
<evidence type="ECO:0000313" key="2">
    <source>
        <dbReference type="EMBL" id="AIF00402.1"/>
    </source>
</evidence>
<feature type="transmembrane region" description="Helical" evidence="1">
    <location>
        <begin position="12"/>
        <end position="31"/>
    </location>
</feature>
<organism evidence="2">
    <name type="scientific">uncultured marine thaumarchaeote KM3_131_F04</name>
    <dbReference type="NCBI Taxonomy" id="1456002"/>
    <lineage>
        <taxon>Archaea</taxon>
        <taxon>Nitrososphaerota</taxon>
        <taxon>environmental samples</taxon>
    </lineage>
</organism>
<keyword evidence="1" id="KW-0472">Membrane</keyword>
<protein>
    <submittedName>
        <fullName evidence="2">PKD domain-containing protein</fullName>
    </submittedName>
</protein>